<feature type="transmembrane region" description="Helical" evidence="11">
    <location>
        <begin position="430"/>
        <end position="451"/>
    </location>
</feature>
<keyword evidence="9 11" id="KW-0472">Membrane</keyword>
<evidence type="ECO:0000313" key="13">
    <source>
        <dbReference type="Proteomes" id="UP001634393"/>
    </source>
</evidence>
<feature type="transmembrane region" description="Helical" evidence="11">
    <location>
        <begin position="60"/>
        <end position="80"/>
    </location>
</feature>
<keyword evidence="5" id="KW-0762">Sugar transport</keyword>
<comment type="similarity">
    <text evidence="10">Belongs to the major facilitator superfamily. Phosphate:H(+) symporter (TC 2.A.1.9) family.</text>
</comment>
<keyword evidence="13" id="KW-1185">Reference proteome</keyword>
<organism evidence="12 13">
    <name type="scientific">Penstemon smallii</name>
    <dbReference type="NCBI Taxonomy" id="265156"/>
    <lineage>
        <taxon>Eukaryota</taxon>
        <taxon>Viridiplantae</taxon>
        <taxon>Streptophyta</taxon>
        <taxon>Embryophyta</taxon>
        <taxon>Tracheophyta</taxon>
        <taxon>Spermatophyta</taxon>
        <taxon>Magnoliopsida</taxon>
        <taxon>eudicotyledons</taxon>
        <taxon>Gunneridae</taxon>
        <taxon>Pentapetalae</taxon>
        <taxon>asterids</taxon>
        <taxon>lamiids</taxon>
        <taxon>Lamiales</taxon>
        <taxon>Plantaginaceae</taxon>
        <taxon>Cheloneae</taxon>
        <taxon>Penstemon</taxon>
    </lineage>
</organism>
<keyword evidence="8 11" id="KW-1133">Transmembrane helix</keyword>
<dbReference type="EMBL" id="JBJXBP010000005">
    <property type="protein sequence ID" value="KAL3830266.1"/>
    <property type="molecule type" value="Genomic_DNA"/>
</dbReference>
<feature type="transmembrane region" description="Helical" evidence="11">
    <location>
        <begin position="397"/>
        <end position="418"/>
    </location>
</feature>
<dbReference type="PANTHER" id="PTHR19432">
    <property type="entry name" value="SUGAR TRANSPORTER"/>
    <property type="match status" value="1"/>
</dbReference>
<protein>
    <submittedName>
        <fullName evidence="12">Uncharacterized protein</fullName>
    </submittedName>
</protein>
<evidence type="ECO:0000313" key="12">
    <source>
        <dbReference type="EMBL" id="KAL3830266.1"/>
    </source>
</evidence>
<name>A0ABD3T0T6_9LAMI</name>
<dbReference type="Gene3D" id="1.20.1250.20">
    <property type="entry name" value="MFS general substrate transporter like domains"/>
    <property type="match status" value="1"/>
</dbReference>
<dbReference type="AlphaFoldDB" id="A0ABD3T0T6"/>
<feature type="transmembrane region" description="Helical" evidence="11">
    <location>
        <begin position="463"/>
        <end position="484"/>
    </location>
</feature>
<feature type="transmembrane region" description="Helical" evidence="11">
    <location>
        <begin position="130"/>
        <end position="148"/>
    </location>
</feature>
<comment type="subcellular location">
    <subcellularLocation>
        <location evidence="1">Membrane</location>
        <topology evidence="1">Multi-pass membrane protein</topology>
    </subcellularLocation>
</comment>
<comment type="pathway">
    <text evidence="2">Glycan biosynthesis; sucrose metabolism.</text>
</comment>
<dbReference type="InterPro" id="IPR036259">
    <property type="entry name" value="MFS_trans_sf"/>
</dbReference>
<reference evidence="12 13" key="1">
    <citation type="submission" date="2024-12" db="EMBL/GenBank/DDBJ databases">
        <title>The unique morphological basis and parallel evolutionary history of personate flowers in Penstemon.</title>
        <authorList>
            <person name="Depatie T.H."/>
            <person name="Wessinger C.A."/>
        </authorList>
    </citation>
    <scope>NUCLEOTIDE SEQUENCE [LARGE SCALE GENOMIC DNA]</scope>
    <source>
        <strain evidence="12">WTNN_2</strain>
        <tissue evidence="12">Leaf</tissue>
    </source>
</reference>
<evidence type="ECO:0000256" key="2">
    <source>
        <dbReference type="ARBA" id="ARBA00004914"/>
    </source>
</evidence>
<comment type="caution">
    <text evidence="12">The sequence shown here is derived from an EMBL/GenBank/DDBJ whole genome shotgun (WGS) entry which is preliminary data.</text>
</comment>
<sequence>MVFQDTSAPPQPQPLDPSLLKKLILVASIAAPVQYGWALQLSLLTPYTQLLGLNHKWTSFVWLCGPISGLIVQPIAGHFSDQCTSRFGRRRPFIVAGAILLSLGVLLIGFAADIGHAVGDSLAQGMKPRAVAIFIFGFWLLDISNNMIQAPYNDAMVTIGNALFSFFMAVGNIIGYAAGAYYKLYNIMPFTETDACDVYCANLKTCFILSILFTTCTIMLVVYFIKEERLDPSWLEYAEETSFYDEKPPPFYKQIAIAVRSQSGPIRILYIVTALNWIGFFPFLLYDTDWMGKEVYGGNVGESAEELMLYDQGVRAGASGLMLYVVTMGIVSLFMEQLIRYFGSLRRVWGIGNFTLAFCMGLTVLITRMANSAREAAVVTQGTSFVPPPSGVTISSFLLFAILGLPQAVTYSIPFALASIYSKDTSTGQGLALGVLNLAIVIPQMGVALISGPFDDIFGGSNLPAFMLGGTAAVIGGIAAIKLLPDDDE</sequence>
<dbReference type="Proteomes" id="UP001634393">
    <property type="component" value="Unassembled WGS sequence"/>
</dbReference>
<evidence type="ECO:0000256" key="8">
    <source>
        <dbReference type="ARBA" id="ARBA00022989"/>
    </source>
</evidence>
<evidence type="ECO:0000256" key="6">
    <source>
        <dbReference type="ARBA" id="ARBA00022692"/>
    </source>
</evidence>
<gene>
    <name evidence="12" type="ORF">ACJIZ3_019068</name>
</gene>
<evidence type="ECO:0000256" key="5">
    <source>
        <dbReference type="ARBA" id="ARBA00022597"/>
    </source>
</evidence>
<proteinExistence type="inferred from homology"/>
<feature type="transmembrane region" description="Helical" evidence="11">
    <location>
        <begin position="347"/>
        <end position="366"/>
    </location>
</feature>
<dbReference type="GO" id="GO:0015293">
    <property type="term" value="F:symporter activity"/>
    <property type="evidence" value="ECO:0007669"/>
    <property type="project" value="UniProtKB-KW"/>
</dbReference>
<accession>A0ABD3T0T6</accession>
<feature type="transmembrane region" description="Helical" evidence="11">
    <location>
        <begin position="202"/>
        <end position="225"/>
    </location>
</feature>
<dbReference type="GO" id="GO:0005886">
    <property type="term" value="C:plasma membrane"/>
    <property type="evidence" value="ECO:0007669"/>
    <property type="project" value="UniProtKB-ARBA"/>
</dbReference>
<evidence type="ECO:0000256" key="4">
    <source>
        <dbReference type="ARBA" id="ARBA00022448"/>
    </source>
</evidence>
<feature type="transmembrane region" description="Helical" evidence="11">
    <location>
        <begin position="316"/>
        <end position="335"/>
    </location>
</feature>
<dbReference type="SUPFAM" id="SSF103473">
    <property type="entry name" value="MFS general substrate transporter"/>
    <property type="match status" value="1"/>
</dbReference>
<keyword evidence="4" id="KW-0813">Transport</keyword>
<dbReference type="CDD" id="cd17313">
    <property type="entry name" value="MFS_SLC45_SUC"/>
    <property type="match status" value="1"/>
</dbReference>
<evidence type="ECO:0000256" key="3">
    <source>
        <dbReference type="ARBA" id="ARBA00007134"/>
    </source>
</evidence>
<dbReference type="NCBIfam" id="TIGR01301">
    <property type="entry name" value="GPH_sucrose"/>
    <property type="match status" value="1"/>
</dbReference>
<feature type="transmembrane region" description="Helical" evidence="11">
    <location>
        <begin position="268"/>
        <end position="286"/>
    </location>
</feature>
<keyword evidence="7" id="KW-0769">Symport</keyword>
<evidence type="ECO:0000256" key="7">
    <source>
        <dbReference type="ARBA" id="ARBA00022847"/>
    </source>
</evidence>
<evidence type="ECO:0000256" key="10">
    <source>
        <dbReference type="ARBA" id="ARBA00044504"/>
    </source>
</evidence>
<feature type="transmembrane region" description="Helical" evidence="11">
    <location>
        <begin position="92"/>
        <end position="110"/>
    </location>
</feature>
<feature type="transmembrane region" description="Helical" evidence="11">
    <location>
        <begin position="160"/>
        <end position="182"/>
    </location>
</feature>
<dbReference type="Pfam" id="PF13347">
    <property type="entry name" value="MFS_2"/>
    <property type="match status" value="1"/>
</dbReference>
<comment type="similarity">
    <text evidence="3">Belongs to the glycoside-pentoside-hexuronide (GPH) cation symporter transporter (TC 2.A.2.4) family.</text>
</comment>
<evidence type="ECO:0000256" key="11">
    <source>
        <dbReference type="SAM" id="Phobius"/>
    </source>
</evidence>
<evidence type="ECO:0000256" key="9">
    <source>
        <dbReference type="ARBA" id="ARBA00023136"/>
    </source>
</evidence>
<evidence type="ECO:0000256" key="1">
    <source>
        <dbReference type="ARBA" id="ARBA00004141"/>
    </source>
</evidence>
<dbReference type="PANTHER" id="PTHR19432:SF70">
    <property type="entry name" value="SUCROSE TRANSPORT PROTEIN SUC1-RELATED"/>
    <property type="match status" value="1"/>
</dbReference>
<dbReference type="InterPro" id="IPR005989">
    <property type="entry name" value="Suc_symporter_pln"/>
</dbReference>
<keyword evidence="6 11" id="KW-0812">Transmembrane</keyword>